<reference evidence="1 2" key="1">
    <citation type="submission" date="2019-03" db="EMBL/GenBank/DDBJ databases">
        <title>Genomic Encyclopedia of Type Strains, Phase IV (KMG-IV): sequencing the most valuable type-strain genomes for metagenomic binning, comparative biology and taxonomic classification.</title>
        <authorList>
            <person name="Goeker M."/>
        </authorList>
    </citation>
    <scope>NUCLEOTIDE SEQUENCE [LARGE SCALE GENOMIC DNA]</scope>
    <source>
        <strain evidence="1 2">DSM 15969</strain>
    </source>
</reference>
<keyword evidence="2" id="KW-1185">Reference proteome</keyword>
<dbReference type="GO" id="GO:0016787">
    <property type="term" value="F:hydrolase activity"/>
    <property type="evidence" value="ECO:0007669"/>
    <property type="project" value="UniProtKB-KW"/>
</dbReference>
<dbReference type="Pfam" id="PF14196">
    <property type="entry name" value="ATC_hydrolase"/>
    <property type="match status" value="1"/>
</dbReference>
<name>A0A4R1Q138_9FIRM</name>
<dbReference type="EMBL" id="SLUI01000003">
    <property type="protein sequence ID" value="TCL38634.1"/>
    <property type="molecule type" value="Genomic_DNA"/>
</dbReference>
<dbReference type="Proteomes" id="UP000295063">
    <property type="component" value="Unassembled WGS sequence"/>
</dbReference>
<proteinExistence type="predicted"/>
<evidence type="ECO:0000313" key="2">
    <source>
        <dbReference type="Proteomes" id="UP000295063"/>
    </source>
</evidence>
<evidence type="ECO:0000313" key="1">
    <source>
        <dbReference type="EMBL" id="TCL38634.1"/>
    </source>
</evidence>
<dbReference type="RefSeq" id="WP_132076701.1">
    <property type="nucleotide sequence ID" value="NZ_DAMAKO010000001.1"/>
</dbReference>
<accession>A0A4R1Q138</accession>
<dbReference type="OrthoDB" id="5454254at2"/>
<dbReference type="InterPro" id="IPR026002">
    <property type="entry name" value="ATC_hydrolase-like"/>
</dbReference>
<gene>
    <name evidence="1" type="ORF">EV210_103106</name>
</gene>
<keyword evidence="1" id="KW-0378">Hydrolase</keyword>
<sequence length="160" mass="17857">MCNIHSDQEELTEAIRLAIQDRATWFYLLLEEIKASGANPDEIAEKAIFKFGQMKGQKIGTATTPREFFDGIATPNASLAFAMEEIDVQAEKGIYRFHHCALCEAWKKLGCSQEQITHLCNLASCGDYGVVSCFPDLELAFNGTIAENKPYCELQVTLKK</sequence>
<dbReference type="AlphaFoldDB" id="A0A4R1Q138"/>
<protein>
    <submittedName>
        <fullName evidence="1">L-2-amino-thiazoline-4-carboxylic acid hydrolase-like protein</fullName>
    </submittedName>
</protein>
<organism evidence="1 2">
    <name type="scientific">Anaerospora hongkongensis</name>
    <dbReference type="NCBI Taxonomy" id="244830"/>
    <lineage>
        <taxon>Bacteria</taxon>
        <taxon>Bacillati</taxon>
        <taxon>Bacillota</taxon>
        <taxon>Negativicutes</taxon>
        <taxon>Selenomonadales</taxon>
        <taxon>Sporomusaceae</taxon>
        <taxon>Anaerospora</taxon>
    </lineage>
</organism>
<comment type="caution">
    <text evidence="1">The sequence shown here is derived from an EMBL/GenBank/DDBJ whole genome shotgun (WGS) entry which is preliminary data.</text>
</comment>